<sequence length="97" mass="10839">MGRLSDTNAQFLPTLESPVKDPRRHIKEEEEEDMVGGHGVELRADKTVYADTSHPSAPNKPPFETVVGLMTAPLDELMGMFIRFPMEEEQSKAKGKL</sequence>
<accession>A0AA37GD16</accession>
<proteinExistence type="predicted"/>
<dbReference type="EMBL" id="BPPX01000002">
    <property type="protein sequence ID" value="GJC78405.1"/>
    <property type="molecule type" value="Genomic_DNA"/>
</dbReference>
<keyword evidence="3" id="KW-1185">Reference proteome</keyword>
<evidence type="ECO:0000313" key="2">
    <source>
        <dbReference type="EMBL" id="GJC78405.1"/>
    </source>
</evidence>
<protein>
    <submittedName>
        <fullName evidence="2">Hemerythrin-like protein</fullName>
    </submittedName>
</protein>
<feature type="region of interest" description="Disordered" evidence="1">
    <location>
        <begin position="1"/>
        <end position="39"/>
    </location>
</feature>
<reference evidence="2 3" key="1">
    <citation type="submission" date="2021-07" db="EMBL/GenBank/DDBJ databases">
        <title>Genome data of Colletotrichum spaethianum.</title>
        <authorList>
            <person name="Utami Y.D."/>
            <person name="Hiruma K."/>
        </authorList>
    </citation>
    <scope>NUCLEOTIDE SEQUENCE [LARGE SCALE GENOMIC DNA]</scope>
    <source>
        <strain evidence="2 3">MAFF 242679</strain>
    </source>
</reference>
<feature type="compositionally biased region" description="Polar residues" evidence="1">
    <location>
        <begin position="1"/>
        <end position="11"/>
    </location>
</feature>
<evidence type="ECO:0000313" key="3">
    <source>
        <dbReference type="Proteomes" id="UP001055172"/>
    </source>
</evidence>
<comment type="caution">
    <text evidence="2">The sequence shown here is derived from an EMBL/GenBank/DDBJ whole genome shotgun (WGS) entry which is preliminary data.</text>
</comment>
<dbReference type="PANTHER" id="PTHR35585">
    <property type="entry name" value="HHE DOMAIN PROTEIN (AFU_ORTHOLOGUE AFUA_4G00730)"/>
    <property type="match status" value="1"/>
</dbReference>
<dbReference type="Proteomes" id="UP001055172">
    <property type="component" value="Unassembled WGS sequence"/>
</dbReference>
<dbReference type="AlphaFoldDB" id="A0AA37GD16"/>
<organism evidence="2 3">
    <name type="scientific">Colletotrichum liriopes</name>
    <dbReference type="NCBI Taxonomy" id="708192"/>
    <lineage>
        <taxon>Eukaryota</taxon>
        <taxon>Fungi</taxon>
        <taxon>Dikarya</taxon>
        <taxon>Ascomycota</taxon>
        <taxon>Pezizomycotina</taxon>
        <taxon>Sordariomycetes</taxon>
        <taxon>Hypocreomycetidae</taxon>
        <taxon>Glomerellales</taxon>
        <taxon>Glomerellaceae</taxon>
        <taxon>Colletotrichum</taxon>
        <taxon>Colletotrichum spaethianum species complex</taxon>
    </lineage>
</organism>
<dbReference type="PANTHER" id="PTHR35585:SF1">
    <property type="entry name" value="HHE DOMAIN PROTEIN (AFU_ORTHOLOGUE AFUA_4G00730)"/>
    <property type="match status" value="1"/>
</dbReference>
<gene>
    <name evidence="2" type="ORF">ColLi_01243</name>
</gene>
<evidence type="ECO:0000256" key="1">
    <source>
        <dbReference type="SAM" id="MobiDB-lite"/>
    </source>
</evidence>
<name>A0AA37GD16_9PEZI</name>